<name>A0A820RRC1_9BILA</name>
<feature type="domain" description="PLAT" evidence="2">
    <location>
        <begin position="29"/>
        <end position="146"/>
    </location>
</feature>
<dbReference type="EMBL" id="CAJOBP010004434">
    <property type="protein sequence ID" value="CAF4440081.1"/>
    <property type="molecule type" value="Genomic_DNA"/>
</dbReference>
<dbReference type="InterPro" id="IPR052970">
    <property type="entry name" value="Inner_ear_hair_cell_LOXHD"/>
</dbReference>
<dbReference type="Gene3D" id="2.60.60.20">
    <property type="entry name" value="PLAT/LH2 domain"/>
    <property type="match status" value="3"/>
</dbReference>
<dbReference type="PANTHER" id="PTHR45901">
    <property type="entry name" value="PROTEIN CBG12474"/>
    <property type="match status" value="1"/>
</dbReference>
<dbReference type="InterPro" id="IPR036392">
    <property type="entry name" value="PLAT/LH2_dom_sf"/>
</dbReference>
<feature type="domain" description="PLAT" evidence="2">
    <location>
        <begin position="175"/>
        <end position="285"/>
    </location>
</feature>
<keyword evidence="4" id="KW-1185">Reference proteome</keyword>
<evidence type="ECO:0000313" key="4">
    <source>
        <dbReference type="Proteomes" id="UP000663873"/>
    </source>
</evidence>
<dbReference type="PANTHER" id="PTHR45901:SF3">
    <property type="entry name" value="LIPOXYGENASE HOMOLOGY DOMAIN-CONTAINING PROTEIN 1"/>
    <property type="match status" value="1"/>
</dbReference>
<dbReference type="InterPro" id="IPR001024">
    <property type="entry name" value="PLAT/LH2_dom"/>
</dbReference>
<reference evidence="3" key="1">
    <citation type="submission" date="2021-02" db="EMBL/GenBank/DDBJ databases">
        <authorList>
            <person name="Nowell W R."/>
        </authorList>
    </citation>
    <scope>NUCLEOTIDE SEQUENCE</scope>
</reference>
<dbReference type="AlphaFoldDB" id="A0A820RRC1"/>
<gene>
    <name evidence="3" type="ORF">UJA718_LOCUS22022</name>
</gene>
<evidence type="ECO:0000259" key="2">
    <source>
        <dbReference type="PROSITE" id="PS50095"/>
    </source>
</evidence>
<evidence type="ECO:0000256" key="1">
    <source>
        <dbReference type="PROSITE-ProRule" id="PRU00152"/>
    </source>
</evidence>
<proteinExistence type="predicted"/>
<dbReference type="Pfam" id="PF01477">
    <property type="entry name" value="PLAT"/>
    <property type="match status" value="1"/>
</dbReference>
<sequence length="605" mass="69558">MWEKFQADRTLSEKEGNFIDLVPLEKKQVLYKVTTVTSSEDDSATDSGVFMTIYGDNDRTKQFQLITTDQDSETLFQKGNTDSFEFGLNDVGKIQKINIRQDGKGFHPIWHLDTVQIQKGSEIYKFKADKVLDFSLQEIDLTPTPTEKPPARQSIKRQSKESIVPKIVVPTIKQTAYKVSVRFGTLQQTVNDDDDNGILYLIIVGKNGQTNKMPLLVNKKGEVEFKTNDVGEISKIFLGQDDTTHQAVWHIDNLVIKRKDEITTFNVERSIEENTEIELKPSPIKKSSDIDYEIKTVTGDKTYEGGITFKIRGEFGLITVPLSQTISGEKPFQSKATDEFKCRANDVGNIKRLTIEYNGRKTDNVWHLKTLQIIKANECYNFHANVRLDYSEQKIVLHPTDQRKEDFVQTELRRLKENLHTESLKMRRPPHKAHAPFVYNDLKPYFDTSNVEKAIHEPPEFFFVLNLLSLLVYLCYCLTIKTEESIDRTQGSTHLPEFPCVTMEKPAEYHRPLTLNDVSSIRSYIRSHSAVRANFQKDKDYKRTQDDFYRMQLDSAAGHHSRTRDNMVRVYHSYLGTTPGSRKAVRDLCDQLPLNTTKTTVESTV</sequence>
<dbReference type="PROSITE" id="PS50095">
    <property type="entry name" value="PLAT"/>
    <property type="match status" value="2"/>
</dbReference>
<evidence type="ECO:0000313" key="3">
    <source>
        <dbReference type="EMBL" id="CAF4440081.1"/>
    </source>
</evidence>
<dbReference type="SMART" id="SM00308">
    <property type="entry name" value="LH2"/>
    <property type="match status" value="1"/>
</dbReference>
<dbReference type="Proteomes" id="UP000663873">
    <property type="component" value="Unassembled WGS sequence"/>
</dbReference>
<comment type="caution">
    <text evidence="1">Lacks conserved residue(s) required for the propagation of feature annotation.</text>
</comment>
<organism evidence="3 4">
    <name type="scientific">Rotaria socialis</name>
    <dbReference type="NCBI Taxonomy" id="392032"/>
    <lineage>
        <taxon>Eukaryota</taxon>
        <taxon>Metazoa</taxon>
        <taxon>Spiralia</taxon>
        <taxon>Gnathifera</taxon>
        <taxon>Rotifera</taxon>
        <taxon>Eurotatoria</taxon>
        <taxon>Bdelloidea</taxon>
        <taxon>Philodinida</taxon>
        <taxon>Philodinidae</taxon>
        <taxon>Rotaria</taxon>
    </lineage>
</organism>
<protein>
    <recommendedName>
        <fullName evidence="2">PLAT domain-containing protein</fullName>
    </recommendedName>
</protein>
<dbReference type="SUPFAM" id="SSF49723">
    <property type="entry name" value="Lipase/lipooxygenase domain (PLAT/LH2 domain)"/>
    <property type="match status" value="3"/>
</dbReference>
<comment type="caution">
    <text evidence="3">The sequence shown here is derived from an EMBL/GenBank/DDBJ whole genome shotgun (WGS) entry which is preliminary data.</text>
</comment>
<accession>A0A820RRC1</accession>